<gene>
    <name evidence="7" type="ORF">TCNE_LOCUS13733</name>
</gene>
<evidence type="ECO:0000313" key="8">
    <source>
        <dbReference type="Proteomes" id="UP000050794"/>
    </source>
</evidence>
<dbReference type="Proteomes" id="UP000050794">
    <property type="component" value="Unassembled WGS sequence"/>
</dbReference>
<sequence>MHFKNTHETAQAIKHMPFKRAICILENAKEMNEIVAFRNFNHCVGRKAQVKAWGCTQVRWPKKSAGFLLRLLRSIEVSSLMLSAVLGMRRATQNNKALDTDLLVIEHIQMQGAAKMRRRTCRAHGRINPYVSFSCHIKVNVSEKEEGSVEALRAVVELVKGDTQVAKAHPHRVLYFSIHLALILDELDVAKELFELAPTGVHVLATSLRVQLLSRLGRLNDALMQLEYVLNEDVPRFDVKRKIADEALDELCAAIKVKPNSVIEVWLFSDLSKFLNGNSSLARWSLWGRGGAKGVIFHFLKF</sequence>
<dbReference type="InterPro" id="IPR001063">
    <property type="entry name" value="Ribosomal_uL22"/>
</dbReference>
<dbReference type="GO" id="GO:0022625">
    <property type="term" value="C:cytosolic large ribosomal subunit"/>
    <property type="evidence" value="ECO:0007669"/>
    <property type="project" value="TreeGrafter"/>
</dbReference>
<dbReference type="InterPro" id="IPR018260">
    <property type="entry name" value="Ribosomal_uL22_CS"/>
</dbReference>
<proteinExistence type="inferred from homology"/>
<organism evidence="8 9">
    <name type="scientific">Toxocara canis</name>
    <name type="common">Canine roundworm</name>
    <dbReference type="NCBI Taxonomy" id="6265"/>
    <lineage>
        <taxon>Eukaryota</taxon>
        <taxon>Metazoa</taxon>
        <taxon>Ecdysozoa</taxon>
        <taxon>Nematoda</taxon>
        <taxon>Chromadorea</taxon>
        <taxon>Rhabditida</taxon>
        <taxon>Spirurina</taxon>
        <taxon>Ascaridomorpha</taxon>
        <taxon>Ascaridoidea</taxon>
        <taxon>Toxocaridae</taxon>
        <taxon>Toxocara</taxon>
    </lineage>
</organism>
<dbReference type="Gene3D" id="3.90.470.10">
    <property type="entry name" value="Ribosomal protein L22/L17"/>
    <property type="match status" value="1"/>
</dbReference>
<evidence type="ECO:0000256" key="6">
    <source>
        <dbReference type="RuleBase" id="RU004005"/>
    </source>
</evidence>
<dbReference type="WBParaSite" id="TCNE_0001373301-mRNA-1">
    <property type="protein sequence ID" value="TCNE_0001373301-mRNA-1"/>
    <property type="gene ID" value="TCNE_0001373301"/>
</dbReference>
<keyword evidence="3 6" id="KW-0687">Ribonucleoprotein</keyword>
<comment type="similarity">
    <text evidence="1 6">Belongs to the universal ribosomal protein uL22 family.</text>
</comment>
<reference evidence="7 8" key="2">
    <citation type="submission" date="2018-11" db="EMBL/GenBank/DDBJ databases">
        <authorList>
            <consortium name="Pathogen Informatics"/>
        </authorList>
    </citation>
    <scope>NUCLEOTIDE SEQUENCE [LARGE SCALE GENOMIC DNA]</scope>
</reference>
<dbReference type="GO" id="GO:0003735">
    <property type="term" value="F:structural constituent of ribosome"/>
    <property type="evidence" value="ECO:0007669"/>
    <property type="project" value="InterPro"/>
</dbReference>
<dbReference type="SUPFAM" id="SSF54843">
    <property type="entry name" value="Ribosomal protein L22"/>
    <property type="match status" value="1"/>
</dbReference>
<dbReference type="Pfam" id="PF00237">
    <property type="entry name" value="Ribosomal_L22"/>
    <property type="match status" value="1"/>
</dbReference>
<evidence type="ECO:0000313" key="7">
    <source>
        <dbReference type="EMBL" id="VDM45054.1"/>
    </source>
</evidence>
<dbReference type="EMBL" id="UYWY01021870">
    <property type="protein sequence ID" value="VDM45054.1"/>
    <property type="molecule type" value="Genomic_DNA"/>
</dbReference>
<keyword evidence="8" id="KW-1185">Reference proteome</keyword>
<dbReference type="PANTHER" id="PTHR11593:SF10">
    <property type="entry name" value="60S RIBOSOMAL PROTEIN L17"/>
    <property type="match status" value="1"/>
</dbReference>
<dbReference type="GO" id="GO:0002181">
    <property type="term" value="P:cytoplasmic translation"/>
    <property type="evidence" value="ECO:0007669"/>
    <property type="project" value="TreeGrafter"/>
</dbReference>
<evidence type="ECO:0000256" key="4">
    <source>
        <dbReference type="ARBA" id="ARBA00035207"/>
    </source>
</evidence>
<evidence type="ECO:0000256" key="3">
    <source>
        <dbReference type="ARBA" id="ARBA00023274"/>
    </source>
</evidence>
<evidence type="ECO:0000256" key="2">
    <source>
        <dbReference type="ARBA" id="ARBA00022980"/>
    </source>
</evidence>
<dbReference type="PANTHER" id="PTHR11593">
    <property type="entry name" value="60S RIBOSOMAL PROTEIN L17"/>
    <property type="match status" value="1"/>
</dbReference>
<reference evidence="9" key="1">
    <citation type="submission" date="2016-06" db="UniProtKB">
        <authorList>
            <consortium name="WormBaseParasite"/>
        </authorList>
    </citation>
    <scope>IDENTIFICATION</scope>
</reference>
<dbReference type="NCBIfam" id="TIGR01038">
    <property type="entry name" value="uL22_arch_euk"/>
    <property type="match status" value="1"/>
</dbReference>
<protein>
    <recommendedName>
        <fullName evidence="4">Large ribosomal subunit protein uL22</fullName>
    </recommendedName>
    <alternativeName>
        <fullName evidence="5">60S ribosomal protein L17</fullName>
    </alternativeName>
</protein>
<dbReference type="InterPro" id="IPR036394">
    <property type="entry name" value="Ribosomal_uL22_sf"/>
</dbReference>
<evidence type="ECO:0000256" key="5">
    <source>
        <dbReference type="ARBA" id="ARBA00035325"/>
    </source>
</evidence>
<dbReference type="InterPro" id="IPR005721">
    <property type="entry name" value="Ribosomal_uL22_euk/arc"/>
</dbReference>
<dbReference type="PROSITE" id="PS00464">
    <property type="entry name" value="RIBOSOMAL_L22"/>
    <property type="match status" value="1"/>
</dbReference>
<dbReference type="AlphaFoldDB" id="A0A183UZ13"/>
<accession>A0A183UZ13</accession>
<evidence type="ECO:0000313" key="9">
    <source>
        <dbReference type="WBParaSite" id="TCNE_0001373301-mRNA-1"/>
    </source>
</evidence>
<name>A0A183UZ13_TOXCA</name>
<evidence type="ECO:0000256" key="1">
    <source>
        <dbReference type="ARBA" id="ARBA00009451"/>
    </source>
</evidence>
<keyword evidence="2 6" id="KW-0689">Ribosomal protein</keyword>